<accession>A0A3B0AUG6</accession>
<gene>
    <name evidence="1" type="ORF">D7M11_34120</name>
</gene>
<proteinExistence type="predicted"/>
<feature type="non-terminal residue" evidence="1">
    <location>
        <position position="1"/>
    </location>
</feature>
<dbReference type="AlphaFoldDB" id="A0A3B0AUG6"/>
<protein>
    <submittedName>
        <fullName evidence="1">FMN-dependent NADH-azoreductase</fullName>
    </submittedName>
</protein>
<name>A0A3B0AUG6_9BACL</name>
<reference evidence="1 2" key="1">
    <citation type="journal article" date="2007" name="Int. J. Syst. Evol. Microbiol.">
        <title>Paenibacillus ginsengarvi sp. nov., isolated from soil from ginseng cultivation.</title>
        <authorList>
            <person name="Yoon M.H."/>
            <person name="Ten L.N."/>
            <person name="Im W.T."/>
        </authorList>
    </citation>
    <scope>NUCLEOTIDE SEQUENCE [LARGE SCALE GENOMIC DNA]</scope>
    <source>
        <strain evidence="1 2">KCTC 13059</strain>
    </source>
</reference>
<evidence type="ECO:0000313" key="2">
    <source>
        <dbReference type="Proteomes" id="UP000282311"/>
    </source>
</evidence>
<evidence type="ECO:0000313" key="1">
    <source>
        <dbReference type="EMBL" id="RKN64173.1"/>
    </source>
</evidence>
<dbReference type="EMBL" id="RBAH01000044">
    <property type="protein sequence ID" value="RKN64173.1"/>
    <property type="molecule type" value="Genomic_DNA"/>
</dbReference>
<dbReference type="Proteomes" id="UP000282311">
    <property type="component" value="Unassembled WGS sequence"/>
</dbReference>
<dbReference type="InterPro" id="IPR029039">
    <property type="entry name" value="Flavoprotein-like_sf"/>
</dbReference>
<sequence length="46" mass="5226">IRTIMQFIGVVDIQALFVEGMAEMPSRADAIKQEAIMKARELTKQF</sequence>
<comment type="caution">
    <text evidence="1">The sequence shown here is derived from an EMBL/GenBank/DDBJ whole genome shotgun (WGS) entry which is preliminary data.</text>
</comment>
<keyword evidence="2" id="KW-1185">Reference proteome</keyword>
<dbReference type="Gene3D" id="3.40.50.360">
    <property type="match status" value="1"/>
</dbReference>
<organism evidence="1 2">
    <name type="scientific">Paenibacillus ginsengarvi</name>
    <dbReference type="NCBI Taxonomy" id="400777"/>
    <lineage>
        <taxon>Bacteria</taxon>
        <taxon>Bacillati</taxon>
        <taxon>Bacillota</taxon>
        <taxon>Bacilli</taxon>
        <taxon>Bacillales</taxon>
        <taxon>Paenibacillaceae</taxon>
        <taxon>Paenibacillus</taxon>
    </lineage>
</organism>